<dbReference type="InterPro" id="IPR006390">
    <property type="entry name" value="DHP_synth_dom"/>
</dbReference>
<reference evidence="11" key="2">
    <citation type="submission" date="2021-03" db="EMBL/GenBank/DDBJ databases">
        <authorList>
            <person name="Jaffe A."/>
        </authorList>
    </citation>
    <scope>NUCLEOTIDE SEQUENCE</scope>
    <source>
        <strain evidence="11">RIFCSPLOWO2_01_FULL_58_19</strain>
    </source>
</reference>
<evidence type="ECO:0000259" key="9">
    <source>
        <dbReference type="PROSITE" id="PS50972"/>
    </source>
</evidence>
<dbReference type="GO" id="GO:0004156">
    <property type="term" value="F:dihydropteroate synthase activity"/>
    <property type="evidence" value="ECO:0007669"/>
    <property type="project" value="UniProtKB-EC"/>
</dbReference>
<protein>
    <recommendedName>
        <fullName evidence="4">dihydropteroate synthase</fullName>
        <ecNumber evidence="4">2.5.1.15</ecNumber>
    </recommendedName>
</protein>
<accession>A0A7J4JJI0</accession>
<proteinExistence type="predicted"/>
<dbReference type="PROSITE" id="PS50972">
    <property type="entry name" value="PTERIN_BINDING"/>
    <property type="match status" value="1"/>
</dbReference>
<dbReference type="Gene3D" id="3.20.20.20">
    <property type="entry name" value="Dihydropteroate synthase-like"/>
    <property type="match status" value="1"/>
</dbReference>
<evidence type="ECO:0000256" key="5">
    <source>
        <dbReference type="ARBA" id="ARBA00022679"/>
    </source>
</evidence>
<dbReference type="InterPro" id="IPR045031">
    <property type="entry name" value="DHP_synth-like"/>
</dbReference>
<dbReference type="GO" id="GO:0046872">
    <property type="term" value="F:metal ion binding"/>
    <property type="evidence" value="ECO:0007669"/>
    <property type="project" value="UniProtKB-KW"/>
</dbReference>
<dbReference type="Proteomes" id="UP000564964">
    <property type="component" value="Unassembled WGS sequence"/>
</dbReference>
<dbReference type="CDD" id="cd00739">
    <property type="entry name" value="DHPS"/>
    <property type="match status" value="1"/>
</dbReference>
<evidence type="ECO:0000256" key="3">
    <source>
        <dbReference type="ARBA" id="ARBA00004763"/>
    </source>
</evidence>
<dbReference type="Proteomes" id="UP000678237">
    <property type="component" value="Unassembled WGS sequence"/>
</dbReference>
<organism evidence="10 12">
    <name type="scientific">Candidatus Iainarchaeum sp</name>
    <dbReference type="NCBI Taxonomy" id="3101447"/>
    <lineage>
        <taxon>Archaea</taxon>
        <taxon>Candidatus Iainarchaeota</taxon>
        <taxon>Candidatus Iainarchaeia</taxon>
        <taxon>Candidatus Iainarchaeales</taxon>
        <taxon>Candidatus Iainarchaeaceae</taxon>
        <taxon>Candidatus Iainarchaeum</taxon>
    </lineage>
</organism>
<evidence type="ECO:0000313" key="10">
    <source>
        <dbReference type="EMBL" id="HIH16769.1"/>
    </source>
</evidence>
<feature type="domain" description="Pterin-binding" evidence="9">
    <location>
        <begin position="9"/>
        <end position="259"/>
    </location>
</feature>
<dbReference type="GO" id="GO:0046656">
    <property type="term" value="P:folic acid biosynthetic process"/>
    <property type="evidence" value="ECO:0007669"/>
    <property type="project" value="UniProtKB-KW"/>
</dbReference>
<comment type="pathway">
    <text evidence="3">Cofactor biosynthesis; tetrahydrofolate biosynthesis; 7,8-dihydrofolate from 2-amino-4-hydroxy-6-hydroxymethyl-7,8-dihydropteridine diphosphate and 4-aminobenzoate: step 1/2.</text>
</comment>
<gene>
    <name evidence="10" type="primary">folP</name>
    <name evidence="10" type="ORF">HA252_05160</name>
    <name evidence="11" type="ORF">J4203_00360</name>
</gene>
<name>A0A7J4JJI0_9ARCH</name>
<comment type="catalytic activity">
    <reaction evidence="1">
        <text>(7,8-dihydropterin-6-yl)methyl diphosphate + 4-aminobenzoate = 7,8-dihydropteroate + diphosphate</text>
        <dbReference type="Rhea" id="RHEA:19949"/>
        <dbReference type="ChEBI" id="CHEBI:17836"/>
        <dbReference type="ChEBI" id="CHEBI:17839"/>
        <dbReference type="ChEBI" id="CHEBI:33019"/>
        <dbReference type="ChEBI" id="CHEBI:72950"/>
        <dbReference type="EC" id="2.5.1.15"/>
    </reaction>
</comment>
<keyword evidence="8" id="KW-0289">Folate biosynthesis</keyword>
<dbReference type="GO" id="GO:0005829">
    <property type="term" value="C:cytosol"/>
    <property type="evidence" value="ECO:0007669"/>
    <property type="project" value="TreeGrafter"/>
</dbReference>
<dbReference type="SUPFAM" id="SSF51717">
    <property type="entry name" value="Dihydropteroate synthetase-like"/>
    <property type="match status" value="1"/>
</dbReference>
<reference evidence="10" key="1">
    <citation type="journal article" date="2020" name="bioRxiv">
        <title>A rank-normalized archaeal taxonomy based on genome phylogeny resolves widespread incomplete and uneven classifications.</title>
        <authorList>
            <person name="Rinke C."/>
            <person name="Chuvochina M."/>
            <person name="Mussig A.J."/>
            <person name="Chaumeil P.-A."/>
            <person name="Waite D.W."/>
            <person name="Whitman W.B."/>
            <person name="Parks D.H."/>
            <person name="Hugenholtz P."/>
        </authorList>
    </citation>
    <scope>NUCLEOTIDE SEQUENCE</scope>
    <source>
        <strain evidence="10">UBA10219</strain>
    </source>
</reference>
<dbReference type="FunFam" id="3.20.20.20:FF:000006">
    <property type="entry name" value="Dihydropteroate synthase"/>
    <property type="match status" value="1"/>
</dbReference>
<dbReference type="PROSITE" id="PS00793">
    <property type="entry name" value="DHPS_2"/>
    <property type="match status" value="1"/>
</dbReference>
<evidence type="ECO:0000256" key="6">
    <source>
        <dbReference type="ARBA" id="ARBA00022723"/>
    </source>
</evidence>
<evidence type="ECO:0000256" key="7">
    <source>
        <dbReference type="ARBA" id="ARBA00022842"/>
    </source>
</evidence>
<dbReference type="EC" id="2.5.1.15" evidence="4"/>
<evidence type="ECO:0000256" key="2">
    <source>
        <dbReference type="ARBA" id="ARBA00001946"/>
    </source>
</evidence>
<evidence type="ECO:0000313" key="11">
    <source>
        <dbReference type="EMBL" id="MBS3062299.1"/>
    </source>
</evidence>
<keyword evidence="7" id="KW-0460">Magnesium</keyword>
<evidence type="ECO:0000256" key="4">
    <source>
        <dbReference type="ARBA" id="ARBA00012458"/>
    </source>
</evidence>
<dbReference type="PROSITE" id="PS00792">
    <property type="entry name" value="DHPS_1"/>
    <property type="match status" value="1"/>
</dbReference>
<dbReference type="InterPro" id="IPR011005">
    <property type="entry name" value="Dihydropteroate_synth-like_sf"/>
</dbReference>
<evidence type="ECO:0000256" key="8">
    <source>
        <dbReference type="ARBA" id="ARBA00022909"/>
    </source>
</evidence>
<dbReference type="PANTHER" id="PTHR20941:SF1">
    <property type="entry name" value="FOLIC ACID SYNTHESIS PROTEIN FOL1"/>
    <property type="match status" value="1"/>
</dbReference>
<sequence length="267" mass="29035">MKPLDFSKPRIMGILNVTPDSFSDGGHFPSTQAAVARAHEMVAQGADVLDLGGESTRPGSDPVSVQEELRRLQPVLEQLVDKISIPLSIDTYKPEVARACLEMGANLLNDVTGLRNPAILELAADYQVPVVCMHMLGNPKNMQEKPVYVDVVMDLLAYFRDRLAAAKEAGLRQVILDPGIGFGKTTAHNLQLLKRLAEFKELGKPLCVGPSRKSFIGNVLGLDVNNRLEGTLAAVAVSVWNGADLVRVHDVRDARRVIDLVQAIKEA</sequence>
<dbReference type="Pfam" id="PF00809">
    <property type="entry name" value="Pterin_bind"/>
    <property type="match status" value="1"/>
</dbReference>
<dbReference type="EMBL" id="DUGH01000123">
    <property type="protein sequence ID" value="HIH16769.1"/>
    <property type="molecule type" value="Genomic_DNA"/>
</dbReference>
<evidence type="ECO:0000256" key="1">
    <source>
        <dbReference type="ARBA" id="ARBA00000012"/>
    </source>
</evidence>
<dbReference type="InterPro" id="IPR000489">
    <property type="entry name" value="Pterin-binding_dom"/>
</dbReference>
<comment type="cofactor">
    <cofactor evidence="2">
        <name>Mg(2+)</name>
        <dbReference type="ChEBI" id="CHEBI:18420"/>
    </cofactor>
</comment>
<dbReference type="GO" id="GO:0046654">
    <property type="term" value="P:tetrahydrofolate biosynthetic process"/>
    <property type="evidence" value="ECO:0007669"/>
    <property type="project" value="TreeGrafter"/>
</dbReference>
<dbReference type="PANTHER" id="PTHR20941">
    <property type="entry name" value="FOLATE SYNTHESIS PROTEINS"/>
    <property type="match status" value="1"/>
</dbReference>
<dbReference type="EMBL" id="JAGVWE010000002">
    <property type="protein sequence ID" value="MBS3062299.1"/>
    <property type="molecule type" value="Genomic_DNA"/>
</dbReference>
<keyword evidence="5 10" id="KW-0808">Transferase</keyword>
<dbReference type="NCBIfam" id="TIGR01496">
    <property type="entry name" value="DHPS"/>
    <property type="match status" value="1"/>
</dbReference>
<reference evidence="11" key="3">
    <citation type="submission" date="2021-05" db="EMBL/GenBank/DDBJ databases">
        <title>Protein family content uncovers lineage relationships and bacterial pathway maintenance mechanisms in DPANN archaea.</title>
        <authorList>
            <person name="Castelle C.J."/>
            <person name="Meheust R."/>
            <person name="Jaffe A.L."/>
            <person name="Seitz K."/>
            <person name="Gong X."/>
            <person name="Baker B.J."/>
            <person name="Banfield J.F."/>
        </authorList>
    </citation>
    <scope>NUCLEOTIDE SEQUENCE</scope>
    <source>
        <strain evidence="11">RIFCSPLOWO2_01_FULL_58_19</strain>
    </source>
</reference>
<evidence type="ECO:0000313" key="12">
    <source>
        <dbReference type="Proteomes" id="UP000564964"/>
    </source>
</evidence>
<keyword evidence="6" id="KW-0479">Metal-binding</keyword>
<dbReference type="AlphaFoldDB" id="A0A7J4JJI0"/>
<comment type="caution">
    <text evidence="10">The sequence shown here is derived from an EMBL/GenBank/DDBJ whole genome shotgun (WGS) entry which is preliminary data.</text>
</comment>